<feature type="transmembrane region" description="Helical" evidence="8">
    <location>
        <begin position="189"/>
        <end position="211"/>
    </location>
</feature>
<dbReference type="FunFam" id="1.20.1740.10:FF:000001">
    <property type="entry name" value="Amino acid permease"/>
    <property type="match status" value="1"/>
</dbReference>
<feature type="domain" description="Amino acid permease/ SLC12A" evidence="9">
    <location>
        <begin position="5"/>
        <end position="440"/>
    </location>
</feature>
<dbReference type="OrthoDB" id="5297508at2"/>
<dbReference type="InterPro" id="IPR004841">
    <property type="entry name" value="AA-permease/SLC12A_dom"/>
</dbReference>
<dbReference type="Pfam" id="PF00324">
    <property type="entry name" value="AA_permease"/>
    <property type="match status" value="1"/>
</dbReference>
<keyword evidence="7 8" id="KW-0472">Membrane</keyword>
<evidence type="ECO:0000256" key="7">
    <source>
        <dbReference type="ARBA" id="ARBA00023136"/>
    </source>
</evidence>
<evidence type="ECO:0000256" key="8">
    <source>
        <dbReference type="SAM" id="Phobius"/>
    </source>
</evidence>
<name>J1H218_9ACTO</name>
<dbReference type="Proteomes" id="UP000002941">
    <property type="component" value="Unassembled WGS sequence"/>
</dbReference>
<feature type="transmembrane region" description="Helical" evidence="8">
    <location>
        <begin position="36"/>
        <end position="62"/>
    </location>
</feature>
<dbReference type="PIRSF" id="PIRSF006060">
    <property type="entry name" value="AA_transporter"/>
    <property type="match status" value="1"/>
</dbReference>
<feature type="transmembrane region" description="Helical" evidence="8">
    <location>
        <begin position="232"/>
        <end position="254"/>
    </location>
</feature>
<dbReference type="InterPro" id="IPR004840">
    <property type="entry name" value="Amino_acid_permease_CS"/>
</dbReference>
<evidence type="ECO:0000256" key="1">
    <source>
        <dbReference type="ARBA" id="ARBA00004141"/>
    </source>
</evidence>
<dbReference type="PANTHER" id="PTHR43495:SF5">
    <property type="entry name" value="GAMMA-AMINOBUTYRIC ACID PERMEASE"/>
    <property type="match status" value="1"/>
</dbReference>
<keyword evidence="11" id="KW-1185">Reference proteome</keyword>
<comment type="similarity">
    <text evidence="2">Belongs to the amino acid-polyamine-organocation (APC) superfamily. Amino acid transporter (AAT) (TC 2.A.3.1) family.</text>
</comment>
<reference evidence="10 11" key="1">
    <citation type="submission" date="2012-05" db="EMBL/GenBank/DDBJ databases">
        <authorList>
            <person name="Harkins D.M."/>
            <person name="Madupu R."/>
            <person name="Durkin A.S."/>
            <person name="Torralba M."/>
            <person name="Methe B."/>
            <person name="Sutton G.G."/>
            <person name="Nelson K.E."/>
        </authorList>
    </citation>
    <scope>NUCLEOTIDE SEQUENCE [LARGE SCALE GENOMIC DNA]</scope>
    <source>
        <strain evidence="10 11">F0489</strain>
    </source>
</reference>
<evidence type="ECO:0000256" key="3">
    <source>
        <dbReference type="ARBA" id="ARBA00022448"/>
    </source>
</evidence>
<evidence type="ECO:0000313" key="10">
    <source>
        <dbReference type="EMBL" id="EJF39510.1"/>
    </source>
</evidence>
<dbReference type="PROSITE" id="PS00218">
    <property type="entry name" value="AMINO_ACID_PERMEASE_1"/>
    <property type="match status" value="1"/>
</dbReference>
<comment type="subcellular location">
    <subcellularLocation>
        <location evidence="1">Membrane</location>
        <topology evidence="1">Multi-pass membrane protein</topology>
    </subcellularLocation>
</comment>
<dbReference type="GO" id="GO:0016020">
    <property type="term" value="C:membrane"/>
    <property type="evidence" value="ECO:0007669"/>
    <property type="project" value="UniProtKB-SubCell"/>
</dbReference>
<evidence type="ECO:0000313" key="11">
    <source>
        <dbReference type="Proteomes" id="UP000002941"/>
    </source>
</evidence>
<evidence type="ECO:0000256" key="6">
    <source>
        <dbReference type="ARBA" id="ARBA00022989"/>
    </source>
</evidence>
<dbReference type="GO" id="GO:0006865">
    <property type="term" value="P:amino acid transport"/>
    <property type="evidence" value="ECO:0007669"/>
    <property type="project" value="UniProtKB-KW"/>
</dbReference>
<proteinExistence type="inferred from homology"/>
<dbReference type="PANTHER" id="PTHR43495">
    <property type="entry name" value="GABA PERMEASE"/>
    <property type="match status" value="1"/>
</dbReference>
<accession>J1H218</accession>
<feature type="transmembrane region" description="Helical" evidence="8">
    <location>
        <begin position="322"/>
        <end position="343"/>
    </location>
</feature>
<keyword evidence="5" id="KW-0029">Amino-acid transport</keyword>
<dbReference type="PATRIC" id="fig|1125718.3.peg.2177"/>
<dbReference type="AlphaFoldDB" id="J1H218"/>
<keyword evidence="3" id="KW-0813">Transport</keyword>
<feature type="transmembrane region" description="Helical" evidence="8">
    <location>
        <begin position="349"/>
        <end position="374"/>
    </location>
</feature>
<protein>
    <submittedName>
        <fullName evidence="10">Amino acid permease</fullName>
    </submittedName>
</protein>
<dbReference type="eggNOG" id="COG0833">
    <property type="taxonomic scope" value="Bacteria"/>
</dbReference>
<evidence type="ECO:0000259" key="9">
    <source>
        <dbReference type="Pfam" id="PF00324"/>
    </source>
</evidence>
<keyword evidence="4 8" id="KW-0812">Transmembrane</keyword>
<feature type="transmembrane region" description="Helical" evidence="8">
    <location>
        <begin position="74"/>
        <end position="94"/>
    </location>
</feature>
<sequence>MTSRHLMMISFGGVIGTGLFLSSGYTVSQAGPIGTILAYAVGSAIVYLVMLCLGELSVAMPLTGAFHVYARRCLGPATGFVTAILYWLTWTVALGSEFTGAAMIMTDWFPSTPAWMWAALFILLILGVNLASVRVFAEAESLLSSIKVLAILAFIVLGALAILGVIPYAGYDSAPLLSNLTADGLFPQGLGAVFTTMLTVNFAFSGTELIGITAGETKDPGTTVPRAIHATLWRLVIFFIGSITVMSALIPWHAAGVEQSPFVTVFNAMGIPFAGTIMNVVILAAILSAANSGLYASTRMLWSLADEGTVPRVLARTNRFGVPAPAMAASMIGGLAALATSTVAASTVYIVLVSISGLAVMLVWVSIAASHLSFRRRRRLQGHDDDELSYRAPGYPWVSLAALVASALSCLLIVFDPTQRPALWMTAVFVAACYGLYWAGQRRISA</sequence>
<dbReference type="EMBL" id="AKFT01000177">
    <property type="protein sequence ID" value="EJF39510.1"/>
    <property type="molecule type" value="Genomic_DNA"/>
</dbReference>
<feature type="transmembrane region" description="Helical" evidence="8">
    <location>
        <begin position="421"/>
        <end position="440"/>
    </location>
</feature>
<feature type="transmembrane region" description="Helical" evidence="8">
    <location>
        <begin position="148"/>
        <end position="169"/>
    </location>
</feature>
<feature type="transmembrane region" description="Helical" evidence="8">
    <location>
        <begin position="114"/>
        <end position="136"/>
    </location>
</feature>
<dbReference type="Gene3D" id="1.20.1740.10">
    <property type="entry name" value="Amino acid/polyamine transporter I"/>
    <property type="match status" value="1"/>
</dbReference>
<keyword evidence="6 8" id="KW-1133">Transmembrane helix</keyword>
<organism evidence="10 11">
    <name type="scientific">Actinomyces massiliensis F0489</name>
    <dbReference type="NCBI Taxonomy" id="1125718"/>
    <lineage>
        <taxon>Bacteria</taxon>
        <taxon>Bacillati</taxon>
        <taxon>Actinomycetota</taxon>
        <taxon>Actinomycetes</taxon>
        <taxon>Actinomycetales</taxon>
        <taxon>Actinomycetaceae</taxon>
        <taxon>Actinomyces</taxon>
    </lineage>
</organism>
<comment type="caution">
    <text evidence="10">The sequence shown here is derived from an EMBL/GenBank/DDBJ whole genome shotgun (WGS) entry which is preliminary data.</text>
</comment>
<feature type="transmembrane region" description="Helical" evidence="8">
    <location>
        <begin position="395"/>
        <end position="415"/>
    </location>
</feature>
<feature type="transmembrane region" description="Helical" evidence="8">
    <location>
        <begin position="266"/>
        <end position="290"/>
    </location>
</feature>
<dbReference type="GO" id="GO:0055085">
    <property type="term" value="P:transmembrane transport"/>
    <property type="evidence" value="ECO:0007669"/>
    <property type="project" value="InterPro"/>
</dbReference>
<gene>
    <name evidence="10" type="ORF">HMPREF1318_0010</name>
</gene>
<evidence type="ECO:0000256" key="5">
    <source>
        <dbReference type="ARBA" id="ARBA00022970"/>
    </source>
</evidence>
<evidence type="ECO:0000256" key="2">
    <source>
        <dbReference type="ARBA" id="ARBA00008583"/>
    </source>
</evidence>
<evidence type="ECO:0000256" key="4">
    <source>
        <dbReference type="ARBA" id="ARBA00022692"/>
    </source>
</evidence>